<reference evidence="3" key="1">
    <citation type="submission" date="2020-04" db="EMBL/GenBank/DDBJ databases">
        <title>Description of novel Gluconacetobacter.</title>
        <authorList>
            <person name="Sombolestani A."/>
        </authorList>
    </citation>
    <scope>NUCLEOTIDE SEQUENCE [LARGE SCALE GENOMIC DNA]</scope>
    <source>
        <strain evidence="3">LMG 1745</strain>
    </source>
</reference>
<dbReference type="RefSeq" id="WP_194263371.1">
    <property type="nucleotide sequence ID" value="NZ_JABCQH010000018.1"/>
</dbReference>
<proteinExistence type="predicted"/>
<gene>
    <name evidence="2" type="ORF">HKD19_13870</name>
</gene>
<dbReference type="Proteomes" id="UP000662701">
    <property type="component" value="Unassembled WGS sequence"/>
</dbReference>
<comment type="caution">
    <text evidence="2">The sequence shown here is derived from an EMBL/GenBank/DDBJ whole genome shotgun (WGS) entry which is preliminary data.</text>
</comment>
<evidence type="ECO:0000313" key="2">
    <source>
        <dbReference type="EMBL" id="MBF0889625.1"/>
    </source>
</evidence>
<name>A0ABR9YZ12_9PROT</name>
<feature type="region of interest" description="Disordered" evidence="1">
    <location>
        <begin position="174"/>
        <end position="197"/>
    </location>
</feature>
<feature type="compositionally biased region" description="Polar residues" evidence="1">
    <location>
        <begin position="178"/>
        <end position="191"/>
    </location>
</feature>
<organism evidence="2 3">
    <name type="scientific">Gluconobacter cadivus</name>
    <dbReference type="NCBI Taxonomy" id="2728101"/>
    <lineage>
        <taxon>Bacteria</taxon>
        <taxon>Pseudomonadati</taxon>
        <taxon>Pseudomonadota</taxon>
        <taxon>Alphaproteobacteria</taxon>
        <taxon>Acetobacterales</taxon>
        <taxon>Acetobacteraceae</taxon>
        <taxon>Gluconobacter</taxon>
    </lineage>
</organism>
<keyword evidence="3" id="KW-1185">Reference proteome</keyword>
<reference evidence="2 3" key="2">
    <citation type="submission" date="2020-11" db="EMBL/GenBank/DDBJ databases">
        <title>Description of novel Gluconobacter species.</title>
        <authorList>
            <person name="Cleenwerck I."/>
            <person name="Cnockaert M."/>
            <person name="Borremans W."/>
            <person name="Wieme A.D."/>
            <person name="De Vuyst L."/>
            <person name="Vandamme P."/>
        </authorList>
    </citation>
    <scope>NUCLEOTIDE SEQUENCE [LARGE SCALE GENOMIC DNA]</scope>
    <source>
        <strain evidence="2 3">LMG 1745</strain>
    </source>
</reference>
<evidence type="ECO:0000313" key="3">
    <source>
        <dbReference type="Proteomes" id="UP000662701"/>
    </source>
</evidence>
<accession>A0ABR9YZ12</accession>
<evidence type="ECO:0000256" key="1">
    <source>
        <dbReference type="SAM" id="MobiDB-lite"/>
    </source>
</evidence>
<dbReference type="EMBL" id="JABCQH010000018">
    <property type="protein sequence ID" value="MBF0889625.1"/>
    <property type="molecule type" value="Genomic_DNA"/>
</dbReference>
<protein>
    <submittedName>
        <fullName evidence="2">Uncharacterized protein</fullName>
    </submittedName>
</protein>
<sequence length="213" mass="22384">MASQTDGTQADLPLVSLQSLMDSLSITDGNAGGALADILLRASQAVTSYIGRPLLIADREETIRIRPGDIQLSLKMAVWPVTGITAVLRDGRPLPAPTDGWDYDVTCGILYPSDGQFWVAGRYVLQYRAGWVAPDQVDDGGSAIPSTVPADVRSAVLITARALYYAGDRDPLLKSESEQGVGSTSWGTPDASSGGLPSDAAALLSRYLPGGFS</sequence>